<name>A0A4Q9GNC3_9HYPH</name>
<proteinExistence type="predicted"/>
<reference evidence="4 5" key="1">
    <citation type="submission" date="2019-02" db="EMBL/GenBank/DDBJ databases">
        <title>Hansschlegelia quercus sp. nov., a novel methylotrophic bacterium from buds of oak (Quercus robur L.).</title>
        <authorList>
            <person name="Agafonova N.V."/>
            <person name="Kaparullina E.N."/>
            <person name="Grouzdev D.S."/>
            <person name="Doronina N.V."/>
        </authorList>
    </citation>
    <scope>NUCLEOTIDE SEQUENCE [LARGE SCALE GENOMIC DNA]</scope>
    <source>
        <strain evidence="4 5">Dub</strain>
    </source>
</reference>
<dbReference type="GO" id="GO:0016491">
    <property type="term" value="F:oxidoreductase activity"/>
    <property type="evidence" value="ECO:0007669"/>
    <property type="project" value="UniProtKB-KW"/>
</dbReference>
<feature type="domain" description="BFD-like [2Fe-2S]-binding" evidence="3">
    <location>
        <begin position="393"/>
        <end position="443"/>
    </location>
</feature>
<dbReference type="PANTHER" id="PTHR42720:SF1">
    <property type="entry name" value="GLYCEROL 3-PHOSPHATE OXIDASE"/>
    <property type="match status" value="1"/>
</dbReference>
<dbReference type="CDD" id="cd19946">
    <property type="entry name" value="GlpA-like_Fer2_BFD-like"/>
    <property type="match status" value="1"/>
</dbReference>
<dbReference type="Gene3D" id="1.10.10.1100">
    <property type="entry name" value="BFD-like [2Fe-2S]-binding domain"/>
    <property type="match status" value="1"/>
</dbReference>
<dbReference type="SUPFAM" id="SSF51905">
    <property type="entry name" value="FAD/NAD(P)-binding domain"/>
    <property type="match status" value="1"/>
</dbReference>
<dbReference type="InterPro" id="IPR006076">
    <property type="entry name" value="FAD-dep_OxRdtase"/>
</dbReference>
<dbReference type="Gene3D" id="3.30.9.10">
    <property type="entry name" value="D-Amino Acid Oxidase, subunit A, domain 2"/>
    <property type="match status" value="1"/>
</dbReference>
<evidence type="ECO:0000259" key="2">
    <source>
        <dbReference type="Pfam" id="PF01266"/>
    </source>
</evidence>
<evidence type="ECO:0000256" key="1">
    <source>
        <dbReference type="ARBA" id="ARBA00023002"/>
    </source>
</evidence>
<sequence length="459" mass="49237">MSTADIAIIGAGAVGCAAARRFALEGAKVVLLEKGADLLSGASKANSAILHTGFDAPRGSVELACMQEGRREYLAIRERMNLPLLETGAIVVAWSEAERAALDGIEAQAIENGVTDVRRLTAAEIRLREPELSRSVLEALLVPGEHVIDPWSPFLAYLIEAKTQGAELRFSTEVLGGDFDGEVWRLSTSTGEVRANAVINAAGLYGDRIERLLLGDASFEIRPRKGQFVVFDKAAAKLVRSIVLPVPNERTKGVVLCRTAFGNVLVGPTAEEQEDRTRATVEEATLKGLVARAVEMVPALAEVDVTAVYAGLRPASEEKGYRIRVEAERRWISLGGVRSTGLTASLGLAALAVRIYSEIGQGHAAAKDPVWPKVPNIAEHLPRDWEQSDHGEIVCHCELVTRREIEIALDGPVPPGDFGGLKRRTRAGMGRCQGFNCNARLASLTAGRFAAPLAKDEAA</sequence>
<gene>
    <name evidence="4" type="ORF">EYR15_11525</name>
</gene>
<comment type="caution">
    <text evidence="4">The sequence shown here is derived from an EMBL/GenBank/DDBJ whole genome shotgun (WGS) entry which is preliminary data.</text>
</comment>
<keyword evidence="5" id="KW-1185">Reference proteome</keyword>
<dbReference type="EMBL" id="SIUB01000005">
    <property type="protein sequence ID" value="TBN52460.1"/>
    <property type="molecule type" value="Genomic_DNA"/>
</dbReference>
<dbReference type="Proteomes" id="UP000291613">
    <property type="component" value="Unassembled WGS sequence"/>
</dbReference>
<accession>A0A4Q9GNC3</accession>
<evidence type="ECO:0000259" key="3">
    <source>
        <dbReference type="Pfam" id="PF04324"/>
    </source>
</evidence>
<dbReference type="InterPro" id="IPR036188">
    <property type="entry name" value="FAD/NAD-bd_sf"/>
</dbReference>
<dbReference type="Pfam" id="PF04324">
    <property type="entry name" value="Fer2_BFD"/>
    <property type="match status" value="1"/>
</dbReference>
<dbReference type="OrthoDB" id="9801699at2"/>
<dbReference type="PANTHER" id="PTHR42720">
    <property type="entry name" value="GLYCEROL-3-PHOSPHATE DEHYDROGENASE"/>
    <property type="match status" value="1"/>
</dbReference>
<protein>
    <submittedName>
        <fullName evidence="4">FAD/NAD(P)-binding oxidoreductase</fullName>
    </submittedName>
</protein>
<dbReference type="AlphaFoldDB" id="A0A4Q9GNC3"/>
<keyword evidence="1" id="KW-0560">Oxidoreductase</keyword>
<evidence type="ECO:0000313" key="4">
    <source>
        <dbReference type="EMBL" id="TBN52460.1"/>
    </source>
</evidence>
<feature type="domain" description="FAD dependent oxidoreductase" evidence="2">
    <location>
        <begin position="5"/>
        <end position="353"/>
    </location>
</feature>
<dbReference type="Pfam" id="PF01266">
    <property type="entry name" value="DAO"/>
    <property type="match status" value="1"/>
</dbReference>
<organism evidence="4 5">
    <name type="scientific">Hansschlegelia quercus</name>
    <dbReference type="NCBI Taxonomy" id="2528245"/>
    <lineage>
        <taxon>Bacteria</taxon>
        <taxon>Pseudomonadati</taxon>
        <taxon>Pseudomonadota</taxon>
        <taxon>Alphaproteobacteria</taxon>
        <taxon>Hyphomicrobiales</taxon>
        <taxon>Methylopilaceae</taxon>
        <taxon>Hansschlegelia</taxon>
    </lineage>
</organism>
<evidence type="ECO:0000313" key="5">
    <source>
        <dbReference type="Proteomes" id="UP000291613"/>
    </source>
</evidence>
<dbReference type="Gene3D" id="3.50.50.60">
    <property type="entry name" value="FAD/NAD(P)-binding domain"/>
    <property type="match status" value="1"/>
</dbReference>
<dbReference type="InterPro" id="IPR052745">
    <property type="entry name" value="G3P_Oxidase/Oxidoreductase"/>
</dbReference>
<dbReference type="InterPro" id="IPR041854">
    <property type="entry name" value="BFD-like_2Fe2S-bd_dom_sf"/>
</dbReference>
<dbReference type="InterPro" id="IPR007419">
    <property type="entry name" value="BFD-like_2Fe2S-bd_dom"/>
</dbReference>
<dbReference type="RefSeq" id="WP_131003694.1">
    <property type="nucleotide sequence ID" value="NZ_JBHSZR010000013.1"/>
</dbReference>